<organism evidence="10 11">
    <name type="scientific">Marasmiellus scandens</name>
    <dbReference type="NCBI Taxonomy" id="2682957"/>
    <lineage>
        <taxon>Eukaryota</taxon>
        <taxon>Fungi</taxon>
        <taxon>Dikarya</taxon>
        <taxon>Basidiomycota</taxon>
        <taxon>Agaricomycotina</taxon>
        <taxon>Agaricomycetes</taxon>
        <taxon>Agaricomycetidae</taxon>
        <taxon>Agaricales</taxon>
        <taxon>Marasmiineae</taxon>
        <taxon>Omphalotaceae</taxon>
        <taxon>Marasmiellus</taxon>
    </lineage>
</organism>
<comment type="caution">
    <text evidence="10">The sequence shown here is derived from an EMBL/GenBank/DDBJ whole genome shotgun (WGS) entry which is preliminary data.</text>
</comment>
<keyword evidence="8" id="KW-0862">Zinc</keyword>
<keyword evidence="11" id="KW-1185">Reference proteome</keyword>
<proteinExistence type="predicted"/>
<keyword evidence="5" id="KW-0479">Metal-binding</keyword>
<evidence type="ECO:0000256" key="8">
    <source>
        <dbReference type="ARBA" id="ARBA00022833"/>
    </source>
</evidence>
<evidence type="ECO:0000256" key="1">
    <source>
        <dbReference type="ARBA" id="ARBA00001947"/>
    </source>
</evidence>
<protein>
    <recommendedName>
        <fullName evidence="12">Metallo-beta-lactamase domain-containing protein</fullName>
    </recommendedName>
</protein>
<feature type="compositionally biased region" description="Polar residues" evidence="9">
    <location>
        <begin position="372"/>
        <end position="401"/>
    </location>
</feature>
<keyword evidence="7" id="KW-0378">Hydrolase</keyword>
<evidence type="ECO:0000256" key="4">
    <source>
        <dbReference type="ARBA" id="ARBA00022722"/>
    </source>
</evidence>
<reference evidence="10 11" key="1">
    <citation type="submission" date="2024-01" db="EMBL/GenBank/DDBJ databases">
        <title>A draft genome for the cacao thread blight pathogen Marasmiellus scandens.</title>
        <authorList>
            <person name="Baruah I.K."/>
            <person name="Leung J."/>
            <person name="Bukari Y."/>
            <person name="Amoako-Attah I."/>
            <person name="Meinhardt L.W."/>
            <person name="Bailey B.A."/>
            <person name="Cohen S.P."/>
        </authorList>
    </citation>
    <scope>NUCLEOTIDE SEQUENCE [LARGE SCALE GENOMIC DNA]</scope>
    <source>
        <strain evidence="10 11">GH-19</strain>
    </source>
</reference>
<dbReference type="InterPro" id="IPR036866">
    <property type="entry name" value="RibonucZ/Hydroxyglut_hydro"/>
</dbReference>
<dbReference type="Proteomes" id="UP001498398">
    <property type="component" value="Unassembled WGS sequence"/>
</dbReference>
<evidence type="ECO:0000256" key="2">
    <source>
        <dbReference type="ARBA" id="ARBA00011738"/>
    </source>
</evidence>
<evidence type="ECO:0000256" key="5">
    <source>
        <dbReference type="ARBA" id="ARBA00022723"/>
    </source>
</evidence>
<feature type="region of interest" description="Disordered" evidence="9">
    <location>
        <begin position="372"/>
        <end position="466"/>
    </location>
</feature>
<dbReference type="EMBL" id="JBANRG010000004">
    <property type="protein sequence ID" value="KAK7466922.1"/>
    <property type="molecule type" value="Genomic_DNA"/>
</dbReference>
<gene>
    <name evidence="10" type="ORF">VKT23_003986</name>
</gene>
<comment type="cofactor">
    <cofactor evidence="1">
        <name>Zn(2+)</name>
        <dbReference type="ChEBI" id="CHEBI:29105"/>
    </cofactor>
</comment>
<comment type="subunit">
    <text evidence="2">Homodimer.</text>
</comment>
<name>A0ABR1JZ76_9AGAR</name>
<dbReference type="InterPro" id="IPR013471">
    <property type="entry name" value="RNase_Z/BN"/>
</dbReference>
<evidence type="ECO:0000256" key="7">
    <source>
        <dbReference type="ARBA" id="ARBA00022801"/>
    </source>
</evidence>
<evidence type="ECO:0000313" key="10">
    <source>
        <dbReference type="EMBL" id="KAK7466922.1"/>
    </source>
</evidence>
<evidence type="ECO:0000256" key="9">
    <source>
        <dbReference type="SAM" id="MobiDB-lite"/>
    </source>
</evidence>
<dbReference type="PANTHER" id="PTHR46018">
    <property type="entry name" value="ZINC PHOSPHODIESTERASE ELAC PROTEIN 1"/>
    <property type="match status" value="1"/>
</dbReference>
<sequence length="466" mass="50846">MILPNIRQFSTKIFLSEAQMATAMSVTFLGTSSGGGPSLSRNCSSLVADILGDGSLWMVDCAEGTLRQFSRQPFSSDNSHVRASRVNKMFITHMHADHVMGIIPMLRNVLLPPPTGEAALSFLPDPTPKIEIYGPAGIRTFVRSILKMTLTRTRNKYVVHELLTNDDAKTPCDPPEIMHVSEAAGRDIICSKDGLWHNISREQSRSAEIAIDAGPIAHRDPCLGFVFRECIFPNRKIVVLGDTSDPSAMIPLCTNPSPSLLVHEATEAHIPQGIDPKSNRSFETVMEKATARGHSIPQMAGAFARTIGAQKLVLNHIGGRFPAPGPNDRNPIRANVITEIERQASEAWGMGKALAAWDFMRVAVTVPSANTESIEANTQNTPSPSNREFPTVHNTVSTTTEPKPKPFRGRGRGRGRGYGQGRGFHHTQGHASSASEHGHQHGQQEGGQHADRSERQVHNGPRKRTK</sequence>
<keyword evidence="6" id="KW-0255">Endonuclease</keyword>
<dbReference type="CDD" id="cd07717">
    <property type="entry name" value="RNaseZ_ZiPD-like_MBL-fold"/>
    <property type="match status" value="1"/>
</dbReference>
<feature type="compositionally biased region" description="Basic and acidic residues" evidence="9">
    <location>
        <begin position="448"/>
        <end position="457"/>
    </location>
</feature>
<keyword evidence="3" id="KW-0819">tRNA processing</keyword>
<evidence type="ECO:0008006" key="12">
    <source>
        <dbReference type="Google" id="ProtNLM"/>
    </source>
</evidence>
<evidence type="ECO:0000313" key="11">
    <source>
        <dbReference type="Proteomes" id="UP001498398"/>
    </source>
</evidence>
<dbReference type="PANTHER" id="PTHR46018:SF2">
    <property type="entry name" value="ZINC PHOSPHODIESTERASE ELAC PROTEIN 1"/>
    <property type="match status" value="1"/>
</dbReference>
<feature type="compositionally biased region" description="Basic residues" evidence="9">
    <location>
        <begin position="405"/>
        <end position="415"/>
    </location>
</feature>
<dbReference type="SUPFAM" id="SSF56281">
    <property type="entry name" value="Metallo-hydrolase/oxidoreductase"/>
    <property type="match status" value="1"/>
</dbReference>
<dbReference type="Gene3D" id="3.60.15.10">
    <property type="entry name" value="Ribonuclease Z/Hydroxyacylglutathione hydrolase-like"/>
    <property type="match status" value="1"/>
</dbReference>
<feature type="compositionally biased region" description="Low complexity" evidence="9">
    <location>
        <begin position="429"/>
        <end position="447"/>
    </location>
</feature>
<evidence type="ECO:0000256" key="6">
    <source>
        <dbReference type="ARBA" id="ARBA00022759"/>
    </source>
</evidence>
<evidence type="ECO:0000256" key="3">
    <source>
        <dbReference type="ARBA" id="ARBA00022694"/>
    </source>
</evidence>
<keyword evidence="4" id="KW-0540">Nuclease</keyword>
<accession>A0ABR1JZ76</accession>